<keyword evidence="5 11" id="KW-0808">Transferase</keyword>
<comment type="caution">
    <text evidence="11">The sequence shown here is derived from an EMBL/GenBank/DDBJ whole genome shotgun (WGS) entry which is preliminary data.</text>
</comment>
<keyword evidence="4" id="KW-0285">Flavoprotein</keyword>
<evidence type="ECO:0000256" key="9">
    <source>
        <dbReference type="ARBA" id="ARBA00031306"/>
    </source>
</evidence>
<sequence length="259" mass="26940">MLRRAEPVMGTVFSFAVRDPGPGTPGVLDRIAERLHRIDAVFSPYRADSDISRLDRGELSLDACDPEVPAVLAACREVAAETDGWFTERPGGRLDPSGWVKGWAVEEAARMLHASGSREHCVSGGGDVQTAGGPWRVGIAHPLRPGRLAAVLGGRGLAVATSGTAERGAHVVDPHTGRPAAGLASLTLVGDPGTGIARTDAWATAAFAMGPDRALAWAARRPGVEALAVLPDGTKRWTDGLARHLPAAGPADWHPATAS</sequence>
<protein>
    <recommendedName>
        <fullName evidence="3">FAD:protein FMN transferase</fullName>
        <ecNumber evidence="2">2.7.1.180</ecNumber>
    </recommendedName>
    <alternativeName>
        <fullName evidence="9">Flavin transferase</fullName>
    </alternativeName>
</protein>
<dbReference type="Proteomes" id="UP001499987">
    <property type="component" value="Unassembled WGS sequence"/>
</dbReference>
<dbReference type="InterPro" id="IPR024932">
    <property type="entry name" value="ApbE"/>
</dbReference>
<evidence type="ECO:0000256" key="7">
    <source>
        <dbReference type="ARBA" id="ARBA00022827"/>
    </source>
</evidence>
<evidence type="ECO:0000313" key="11">
    <source>
        <dbReference type="EMBL" id="GAA1099539.1"/>
    </source>
</evidence>
<evidence type="ECO:0000256" key="3">
    <source>
        <dbReference type="ARBA" id="ARBA00016337"/>
    </source>
</evidence>
<dbReference type="InterPro" id="IPR003374">
    <property type="entry name" value="ApbE-like_sf"/>
</dbReference>
<dbReference type="EC" id="2.7.1.180" evidence="2"/>
<evidence type="ECO:0000256" key="1">
    <source>
        <dbReference type="ARBA" id="ARBA00001946"/>
    </source>
</evidence>
<evidence type="ECO:0000256" key="2">
    <source>
        <dbReference type="ARBA" id="ARBA00011955"/>
    </source>
</evidence>
<dbReference type="EMBL" id="BAAALD010000050">
    <property type="protein sequence ID" value="GAA1099539.1"/>
    <property type="molecule type" value="Genomic_DNA"/>
</dbReference>
<evidence type="ECO:0000256" key="5">
    <source>
        <dbReference type="ARBA" id="ARBA00022679"/>
    </source>
</evidence>
<evidence type="ECO:0000256" key="8">
    <source>
        <dbReference type="ARBA" id="ARBA00022842"/>
    </source>
</evidence>
<dbReference type="PANTHER" id="PTHR30040">
    <property type="entry name" value="THIAMINE BIOSYNTHESIS LIPOPROTEIN APBE"/>
    <property type="match status" value="1"/>
</dbReference>
<proteinExistence type="predicted"/>
<dbReference type="PANTHER" id="PTHR30040:SF2">
    <property type="entry name" value="FAD:PROTEIN FMN TRANSFERASE"/>
    <property type="match status" value="1"/>
</dbReference>
<dbReference type="GO" id="GO:0016740">
    <property type="term" value="F:transferase activity"/>
    <property type="evidence" value="ECO:0007669"/>
    <property type="project" value="UniProtKB-KW"/>
</dbReference>
<gene>
    <name evidence="11" type="ORF">GCM10009663_47850</name>
</gene>
<keyword evidence="6" id="KW-0479">Metal-binding</keyword>
<evidence type="ECO:0000256" key="10">
    <source>
        <dbReference type="ARBA" id="ARBA00048540"/>
    </source>
</evidence>
<organism evidence="11 12">
    <name type="scientific">Kitasatospora arboriphila</name>
    <dbReference type="NCBI Taxonomy" id="258052"/>
    <lineage>
        <taxon>Bacteria</taxon>
        <taxon>Bacillati</taxon>
        <taxon>Actinomycetota</taxon>
        <taxon>Actinomycetes</taxon>
        <taxon>Kitasatosporales</taxon>
        <taxon>Streptomycetaceae</taxon>
        <taxon>Kitasatospora</taxon>
    </lineage>
</organism>
<evidence type="ECO:0000256" key="6">
    <source>
        <dbReference type="ARBA" id="ARBA00022723"/>
    </source>
</evidence>
<evidence type="ECO:0000313" key="12">
    <source>
        <dbReference type="Proteomes" id="UP001499987"/>
    </source>
</evidence>
<comment type="catalytic activity">
    <reaction evidence="10">
        <text>L-threonyl-[protein] + FAD = FMN-L-threonyl-[protein] + AMP + H(+)</text>
        <dbReference type="Rhea" id="RHEA:36847"/>
        <dbReference type="Rhea" id="RHEA-COMP:11060"/>
        <dbReference type="Rhea" id="RHEA-COMP:11061"/>
        <dbReference type="ChEBI" id="CHEBI:15378"/>
        <dbReference type="ChEBI" id="CHEBI:30013"/>
        <dbReference type="ChEBI" id="CHEBI:57692"/>
        <dbReference type="ChEBI" id="CHEBI:74257"/>
        <dbReference type="ChEBI" id="CHEBI:456215"/>
        <dbReference type="EC" id="2.7.1.180"/>
    </reaction>
</comment>
<dbReference type="SUPFAM" id="SSF143631">
    <property type="entry name" value="ApbE-like"/>
    <property type="match status" value="1"/>
</dbReference>
<keyword evidence="8" id="KW-0460">Magnesium</keyword>
<evidence type="ECO:0000256" key="4">
    <source>
        <dbReference type="ARBA" id="ARBA00022630"/>
    </source>
</evidence>
<comment type="cofactor">
    <cofactor evidence="1">
        <name>Mg(2+)</name>
        <dbReference type="ChEBI" id="CHEBI:18420"/>
    </cofactor>
</comment>
<dbReference type="Pfam" id="PF02424">
    <property type="entry name" value="ApbE"/>
    <property type="match status" value="2"/>
</dbReference>
<keyword evidence="12" id="KW-1185">Reference proteome</keyword>
<keyword evidence="7" id="KW-0274">FAD</keyword>
<name>A0ABN1TRQ3_9ACTN</name>
<dbReference type="Gene3D" id="3.10.520.10">
    <property type="entry name" value="ApbE-like domains"/>
    <property type="match status" value="2"/>
</dbReference>
<accession>A0ABN1TRQ3</accession>
<reference evidence="11 12" key="1">
    <citation type="journal article" date="2019" name="Int. J. Syst. Evol. Microbiol.">
        <title>The Global Catalogue of Microorganisms (GCM) 10K type strain sequencing project: providing services to taxonomists for standard genome sequencing and annotation.</title>
        <authorList>
            <consortium name="The Broad Institute Genomics Platform"/>
            <consortium name="The Broad Institute Genome Sequencing Center for Infectious Disease"/>
            <person name="Wu L."/>
            <person name="Ma J."/>
        </authorList>
    </citation>
    <scope>NUCLEOTIDE SEQUENCE [LARGE SCALE GENOMIC DNA]</scope>
    <source>
        <strain evidence="11 12">JCM 13002</strain>
    </source>
</reference>